<dbReference type="PANTHER" id="PTHR33052">
    <property type="entry name" value="DUF4228 DOMAIN PROTEIN-RELATED"/>
    <property type="match status" value="1"/>
</dbReference>
<evidence type="ECO:0000313" key="3">
    <source>
        <dbReference type="Proteomes" id="UP001443914"/>
    </source>
</evidence>
<dbReference type="InterPro" id="IPR025322">
    <property type="entry name" value="PADRE_dom"/>
</dbReference>
<organism evidence="2 3">
    <name type="scientific">Saponaria officinalis</name>
    <name type="common">Common soapwort</name>
    <name type="synonym">Lychnis saponaria</name>
    <dbReference type="NCBI Taxonomy" id="3572"/>
    <lineage>
        <taxon>Eukaryota</taxon>
        <taxon>Viridiplantae</taxon>
        <taxon>Streptophyta</taxon>
        <taxon>Embryophyta</taxon>
        <taxon>Tracheophyta</taxon>
        <taxon>Spermatophyta</taxon>
        <taxon>Magnoliopsida</taxon>
        <taxon>eudicotyledons</taxon>
        <taxon>Gunneridae</taxon>
        <taxon>Pentapetalae</taxon>
        <taxon>Caryophyllales</taxon>
        <taxon>Caryophyllaceae</taxon>
        <taxon>Caryophylleae</taxon>
        <taxon>Saponaria</taxon>
    </lineage>
</organism>
<sequence>MGLCTSCTSTIVATSKLILQDGKLQEFSYPVRVAYILSKNPNIFICNSDDMQYDDVLTAVDEDDELQPGQLYFALPLSKLRHPLLAEEMAALAVKANAAMKGGGGEKCGCRKTNGYFGGEEREGKSKVADLGSATVRSMRRSGGRNGGKRSVLAKLSAIPE</sequence>
<protein>
    <submittedName>
        <fullName evidence="2">Uncharacterized protein</fullName>
    </submittedName>
</protein>
<proteinExistence type="predicted"/>
<dbReference type="Proteomes" id="UP001443914">
    <property type="component" value="Unassembled WGS sequence"/>
</dbReference>
<evidence type="ECO:0000313" key="2">
    <source>
        <dbReference type="EMBL" id="KAK9678202.1"/>
    </source>
</evidence>
<keyword evidence="3" id="KW-1185">Reference proteome</keyword>
<dbReference type="EMBL" id="JBDFQZ010000011">
    <property type="protein sequence ID" value="KAK9678202.1"/>
    <property type="molecule type" value="Genomic_DNA"/>
</dbReference>
<evidence type="ECO:0000256" key="1">
    <source>
        <dbReference type="SAM" id="MobiDB-lite"/>
    </source>
</evidence>
<accession>A0AAW1HP89</accession>
<dbReference type="AlphaFoldDB" id="A0AAW1HP89"/>
<dbReference type="Pfam" id="PF14009">
    <property type="entry name" value="PADRE"/>
    <property type="match status" value="1"/>
</dbReference>
<feature type="region of interest" description="Disordered" evidence="1">
    <location>
        <begin position="138"/>
        <end position="161"/>
    </location>
</feature>
<gene>
    <name evidence="2" type="ORF">RND81_11G195500</name>
</gene>
<reference evidence="2" key="1">
    <citation type="submission" date="2024-03" db="EMBL/GenBank/DDBJ databases">
        <title>WGS assembly of Saponaria officinalis var. Norfolk2.</title>
        <authorList>
            <person name="Jenkins J."/>
            <person name="Shu S."/>
            <person name="Grimwood J."/>
            <person name="Barry K."/>
            <person name="Goodstein D."/>
            <person name="Schmutz J."/>
            <person name="Leebens-Mack J."/>
            <person name="Osbourn A."/>
        </authorList>
    </citation>
    <scope>NUCLEOTIDE SEQUENCE [LARGE SCALE GENOMIC DNA]</scope>
    <source>
        <strain evidence="2">JIC</strain>
    </source>
</reference>
<comment type="caution">
    <text evidence="2">The sequence shown here is derived from an EMBL/GenBank/DDBJ whole genome shotgun (WGS) entry which is preliminary data.</text>
</comment>
<name>A0AAW1HP89_SAPOF</name>